<keyword evidence="15" id="KW-1185">Reference proteome</keyword>
<dbReference type="NCBIfam" id="TIGR01251">
    <property type="entry name" value="ribP_PPkin"/>
    <property type="match status" value="1"/>
</dbReference>
<dbReference type="PANTHER" id="PTHR10210:SF41">
    <property type="entry name" value="RIBOSE-PHOSPHATE PYROPHOSPHOKINASE 1, CHLOROPLASTIC"/>
    <property type="match status" value="1"/>
</dbReference>
<evidence type="ECO:0000256" key="1">
    <source>
        <dbReference type="ARBA" id="ARBA00004996"/>
    </source>
</evidence>
<dbReference type="GO" id="GO:0006164">
    <property type="term" value="P:purine nucleotide biosynthetic process"/>
    <property type="evidence" value="ECO:0007669"/>
    <property type="project" value="TreeGrafter"/>
</dbReference>
<dbReference type="AlphaFoldDB" id="A0A194AMH7"/>
<dbReference type="STRING" id="1592317.DPF_2570"/>
<dbReference type="CDD" id="cd06223">
    <property type="entry name" value="PRTases_typeI"/>
    <property type="match status" value="1"/>
</dbReference>
<dbReference type="EC" id="2.7.6.1" evidence="12"/>
<dbReference type="Proteomes" id="UP000095200">
    <property type="component" value="Unassembled WGS sequence"/>
</dbReference>
<dbReference type="InterPro" id="IPR005946">
    <property type="entry name" value="Rib-P_diPkinase"/>
</dbReference>
<feature type="domain" description="Ribose-phosphate pyrophosphokinase N-terminal" evidence="13">
    <location>
        <begin position="8"/>
        <end position="123"/>
    </location>
</feature>
<dbReference type="GO" id="GO:0006015">
    <property type="term" value="P:5-phosphoribose 1-diphosphate biosynthetic process"/>
    <property type="evidence" value="ECO:0007669"/>
    <property type="project" value="UniProtKB-UniRule"/>
</dbReference>
<dbReference type="OrthoDB" id="9777067at2"/>
<comment type="catalytic activity">
    <reaction evidence="9 12">
        <text>D-ribose 5-phosphate + ATP = 5-phospho-alpha-D-ribose 1-diphosphate + AMP + H(+)</text>
        <dbReference type="Rhea" id="RHEA:15609"/>
        <dbReference type="ChEBI" id="CHEBI:15378"/>
        <dbReference type="ChEBI" id="CHEBI:30616"/>
        <dbReference type="ChEBI" id="CHEBI:58017"/>
        <dbReference type="ChEBI" id="CHEBI:78346"/>
        <dbReference type="ChEBI" id="CHEBI:456215"/>
        <dbReference type="EC" id="2.7.6.1"/>
    </reaction>
</comment>
<comment type="similarity">
    <text evidence="11 12">Belongs to the ribose-phosphate pyrophosphokinase family. Class I subfamily.</text>
</comment>
<dbReference type="GO" id="GO:0004749">
    <property type="term" value="F:ribose phosphate diphosphokinase activity"/>
    <property type="evidence" value="ECO:0007669"/>
    <property type="project" value="UniProtKB-UniRule"/>
</dbReference>
<keyword evidence="6 12" id="KW-0418">Kinase</keyword>
<evidence type="ECO:0000313" key="14">
    <source>
        <dbReference type="EMBL" id="GAU09834.1"/>
    </source>
</evidence>
<evidence type="ECO:0000256" key="7">
    <source>
        <dbReference type="ARBA" id="ARBA00022840"/>
    </source>
</evidence>
<evidence type="ECO:0000256" key="3">
    <source>
        <dbReference type="ARBA" id="ARBA00022723"/>
    </source>
</evidence>
<dbReference type="GO" id="GO:0005737">
    <property type="term" value="C:cytoplasm"/>
    <property type="evidence" value="ECO:0007669"/>
    <property type="project" value="UniProtKB-SubCell"/>
</dbReference>
<comment type="cofactor">
    <cofactor evidence="12">
        <name>Mg(2+)</name>
        <dbReference type="ChEBI" id="CHEBI:18420"/>
    </cofactor>
    <text evidence="12">Binds 2 Mg(2+) ions per subunit.</text>
</comment>
<dbReference type="InterPro" id="IPR029057">
    <property type="entry name" value="PRTase-like"/>
</dbReference>
<dbReference type="GO" id="GO:0000287">
    <property type="term" value="F:magnesium ion binding"/>
    <property type="evidence" value="ECO:0007669"/>
    <property type="project" value="UniProtKB-UniRule"/>
</dbReference>
<feature type="binding site" evidence="12">
    <location>
        <begin position="99"/>
        <end position="100"/>
    </location>
    <ligand>
        <name>ATP</name>
        <dbReference type="ChEBI" id="CHEBI:30616"/>
    </ligand>
</feature>
<dbReference type="GO" id="GO:0016301">
    <property type="term" value="F:kinase activity"/>
    <property type="evidence" value="ECO:0007669"/>
    <property type="project" value="UniProtKB-KW"/>
</dbReference>
<dbReference type="Gene3D" id="3.40.50.2020">
    <property type="match status" value="2"/>
</dbReference>
<feature type="binding site" evidence="12">
    <location>
        <begin position="224"/>
        <end position="228"/>
    </location>
    <ligand>
        <name>D-ribose 5-phosphate</name>
        <dbReference type="ChEBI" id="CHEBI:78346"/>
    </ligand>
</feature>
<evidence type="ECO:0000259" key="13">
    <source>
        <dbReference type="Pfam" id="PF13793"/>
    </source>
</evidence>
<dbReference type="InterPro" id="IPR000842">
    <property type="entry name" value="PRib_PP_synth_CS"/>
</dbReference>
<dbReference type="PANTHER" id="PTHR10210">
    <property type="entry name" value="RIBOSE-PHOSPHATE DIPHOSPHOKINASE FAMILY MEMBER"/>
    <property type="match status" value="1"/>
</dbReference>
<sequence length="315" mass="33710">MPRHGDLRIVTGNANPRLAEAICEHLGDRLTPTLVGTFSDGETRVEIGDNVRGDDVFVVQSICAPVNDSLMELCLMLDALKRASAGRVTAVVPYFGYARQDRKVGPRVPISAKVVADFLSAGGVDRVLTIDLHSGQIQGFFDIPVDNLYAAEVLLDYIRTLGQNLVVVSPDAGGTERARAYAKRLGAGLAIIDKRREGPNKAQAMQVIGDVKDKVAMVLDDMIDTAGTMVEAGKILMENGAKKVVACTTHPVLSGPAIKRLEKSPFSEIIVTDTIPLRPEAQACGKFKVISVGSLLGKAIHNIHSESSVSVLFRG</sequence>
<gene>
    <name evidence="12" type="primary">prs</name>
    <name evidence="14" type="ORF">DPF_2570</name>
</gene>
<evidence type="ECO:0000256" key="5">
    <source>
        <dbReference type="ARBA" id="ARBA00022741"/>
    </source>
</evidence>
<keyword evidence="8 12" id="KW-0460">Magnesium</keyword>
<dbReference type="NCBIfam" id="NF002320">
    <property type="entry name" value="PRK01259.1"/>
    <property type="match status" value="1"/>
</dbReference>
<dbReference type="UniPathway" id="UPA00087">
    <property type="reaction ID" value="UER00172"/>
</dbReference>
<proteinExistence type="inferred from homology"/>
<dbReference type="EMBL" id="BDFE01000020">
    <property type="protein sequence ID" value="GAU09834.1"/>
    <property type="molecule type" value="Genomic_DNA"/>
</dbReference>
<dbReference type="GO" id="GO:0009156">
    <property type="term" value="P:ribonucleoside monophosphate biosynthetic process"/>
    <property type="evidence" value="ECO:0007669"/>
    <property type="project" value="InterPro"/>
</dbReference>
<organism evidence="14 15">
    <name type="scientific">Desulfoplanes formicivorans</name>
    <dbReference type="NCBI Taxonomy" id="1592317"/>
    <lineage>
        <taxon>Bacteria</taxon>
        <taxon>Pseudomonadati</taxon>
        <taxon>Thermodesulfobacteriota</taxon>
        <taxon>Desulfovibrionia</taxon>
        <taxon>Desulfovibrionales</taxon>
        <taxon>Desulfoplanaceae</taxon>
        <taxon>Desulfoplanes</taxon>
    </lineage>
</organism>
<feature type="binding site" evidence="12">
    <location>
        <position position="196"/>
    </location>
    <ligand>
        <name>D-ribose 5-phosphate</name>
        <dbReference type="ChEBI" id="CHEBI:78346"/>
    </ligand>
</feature>
<evidence type="ECO:0000256" key="8">
    <source>
        <dbReference type="ARBA" id="ARBA00022842"/>
    </source>
</evidence>
<comment type="pathway">
    <text evidence="1 12">Metabolic intermediate biosynthesis; 5-phospho-alpha-D-ribose 1-diphosphate biosynthesis; 5-phospho-alpha-D-ribose 1-diphosphate from D-ribose 5-phosphate (route I): step 1/1.</text>
</comment>
<comment type="caution">
    <text evidence="14">The sequence shown here is derived from an EMBL/GenBank/DDBJ whole genome shotgun (WGS) entry which is preliminary data.</text>
</comment>
<reference evidence="15" key="1">
    <citation type="submission" date="2016-06" db="EMBL/GenBank/DDBJ databases">
        <title>Draft genome sequence of Desulfoplanes formicivorans strain Pf12B.</title>
        <authorList>
            <person name="Watanabe M."/>
            <person name="Kojima H."/>
            <person name="Fukui M."/>
        </authorList>
    </citation>
    <scope>NUCLEOTIDE SEQUENCE [LARGE SCALE GENOMIC DNA]</scope>
    <source>
        <strain evidence="15">Pf12B</strain>
    </source>
</reference>
<keyword evidence="4 12" id="KW-0545">Nucleotide biosynthesis</keyword>
<evidence type="ECO:0000256" key="4">
    <source>
        <dbReference type="ARBA" id="ARBA00022727"/>
    </source>
</evidence>
<protein>
    <recommendedName>
        <fullName evidence="12">Ribose-phosphate pyrophosphokinase</fullName>
        <shortName evidence="12">RPPK</shortName>
        <ecNumber evidence="12">2.7.6.1</ecNumber>
    </recommendedName>
    <alternativeName>
        <fullName evidence="12">5-phospho-D-ribosyl alpha-1-diphosphate synthase</fullName>
    </alternativeName>
    <alternativeName>
        <fullName evidence="12">Phosphoribosyl diphosphate synthase</fullName>
    </alternativeName>
    <alternativeName>
        <fullName evidence="12">Phosphoribosyl pyrophosphate synthase</fullName>
        <shortName evidence="12">P-Rib-PP synthase</shortName>
        <shortName evidence="12">PRPP synthase</shortName>
        <shortName evidence="12">PRPPase</shortName>
    </alternativeName>
</protein>
<keyword evidence="12" id="KW-0963">Cytoplasm</keyword>
<evidence type="ECO:0000256" key="12">
    <source>
        <dbReference type="HAMAP-Rule" id="MF_00583"/>
    </source>
</evidence>
<keyword evidence="3 12" id="KW-0479">Metal-binding</keyword>
<dbReference type="FunFam" id="3.40.50.2020:FF:000001">
    <property type="entry name" value="Ribose-phosphate pyrophosphokinase"/>
    <property type="match status" value="1"/>
</dbReference>
<evidence type="ECO:0000256" key="11">
    <source>
        <dbReference type="ARBA" id="ARBA00061444"/>
    </source>
</evidence>
<name>A0A194AMH7_9BACT</name>
<comment type="function">
    <text evidence="10 12">Involved in the biosynthesis of the central metabolite phospho-alpha-D-ribosyl-1-pyrophosphate (PRPP) via the transfer of pyrophosphoryl group from ATP to 1-hydroxyl of ribose-5-phosphate (Rib-5-P).</text>
</comment>
<dbReference type="RefSeq" id="WP_069860066.1">
    <property type="nucleotide sequence ID" value="NZ_BDFE01000020.1"/>
</dbReference>
<dbReference type="Pfam" id="PF14572">
    <property type="entry name" value="Pribosyl_synth"/>
    <property type="match status" value="1"/>
</dbReference>
<evidence type="ECO:0000313" key="15">
    <source>
        <dbReference type="Proteomes" id="UP000095200"/>
    </source>
</evidence>
<accession>A0A194AMH7</accession>
<evidence type="ECO:0000256" key="6">
    <source>
        <dbReference type="ARBA" id="ARBA00022777"/>
    </source>
</evidence>
<evidence type="ECO:0000256" key="9">
    <source>
        <dbReference type="ARBA" id="ARBA00049535"/>
    </source>
</evidence>
<feature type="binding site" evidence="12">
    <location>
        <position position="133"/>
    </location>
    <ligand>
        <name>Mg(2+)</name>
        <dbReference type="ChEBI" id="CHEBI:18420"/>
    </ligand>
</feature>
<dbReference type="Pfam" id="PF13793">
    <property type="entry name" value="Pribosyltran_N"/>
    <property type="match status" value="1"/>
</dbReference>
<comment type="subcellular location">
    <subcellularLocation>
        <location evidence="12">Cytoplasm</location>
    </subcellularLocation>
</comment>
<dbReference type="SMART" id="SM01400">
    <property type="entry name" value="Pribosyltran_N"/>
    <property type="match status" value="1"/>
</dbReference>
<feature type="binding site" evidence="12">
    <location>
        <position position="220"/>
    </location>
    <ligand>
        <name>D-ribose 5-phosphate</name>
        <dbReference type="ChEBI" id="CHEBI:78346"/>
    </ligand>
</feature>
<evidence type="ECO:0000256" key="2">
    <source>
        <dbReference type="ARBA" id="ARBA00022679"/>
    </source>
</evidence>
<dbReference type="GO" id="GO:0002189">
    <property type="term" value="C:ribose phosphate diphosphokinase complex"/>
    <property type="evidence" value="ECO:0007669"/>
    <property type="project" value="TreeGrafter"/>
</dbReference>
<dbReference type="InterPro" id="IPR037515">
    <property type="entry name" value="Rib-P_diPkinase_bac"/>
</dbReference>
<keyword evidence="5 12" id="KW-0547">Nucleotide-binding</keyword>
<feature type="binding site" evidence="12">
    <location>
        <begin position="40"/>
        <end position="42"/>
    </location>
    <ligand>
        <name>ATP</name>
        <dbReference type="ChEBI" id="CHEBI:30616"/>
    </ligand>
</feature>
<evidence type="ECO:0000256" key="10">
    <source>
        <dbReference type="ARBA" id="ARBA00054914"/>
    </source>
</evidence>
<keyword evidence="2 12" id="KW-0808">Transferase</keyword>
<dbReference type="SUPFAM" id="SSF53271">
    <property type="entry name" value="PRTase-like"/>
    <property type="match status" value="1"/>
</dbReference>
<dbReference type="InterPro" id="IPR029099">
    <property type="entry name" value="Pribosyltran_N"/>
</dbReference>
<dbReference type="InterPro" id="IPR000836">
    <property type="entry name" value="PRTase_dom"/>
</dbReference>
<comment type="subunit">
    <text evidence="12">Homohexamer.</text>
</comment>
<feature type="binding site" evidence="12">
    <location>
        <position position="171"/>
    </location>
    <ligand>
        <name>Mg(2+)</name>
        <dbReference type="ChEBI" id="CHEBI:18420"/>
    </ligand>
</feature>
<dbReference type="PROSITE" id="PS00114">
    <property type="entry name" value="PRPP_SYNTHASE"/>
    <property type="match status" value="1"/>
</dbReference>
<keyword evidence="7 12" id="KW-0067">ATP-binding</keyword>
<feature type="active site" evidence="12">
    <location>
        <position position="194"/>
    </location>
</feature>
<dbReference type="GO" id="GO:0005524">
    <property type="term" value="F:ATP binding"/>
    <property type="evidence" value="ECO:0007669"/>
    <property type="project" value="UniProtKB-KW"/>
</dbReference>
<dbReference type="HAMAP" id="MF_00583_B">
    <property type="entry name" value="RibP_PPkinase_B"/>
    <property type="match status" value="1"/>
</dbReference>